<name>C1MI64_MICPC</name>
<dbReference type="InterPro" id="IPR013766">
    <property type="entry name" value="Thioredoxin_domain"/>
</dbReference>
<gene>
    <name evidence="3" type="ORF">MICPUCDRAFT_50451</name>
</gene>
<sequence length="162" mass="16820">MRGLLVNLALLFAALLVATSPAVAADPASGARVDASNFDAIVAASDAAFVVKVHSPRCGTCQEMRPTWDALVAARSNDVKFATVDIDDDRGMKLAVELGVLDDGVPAVWGFDRAAEGERSTPRKLWSGYDAPSARELAAATFEGGGVDLNGARNADGFVAKA</sequence>
<feature type="signal peptide" evidence="1">
    <location>
        <begin position="1"/>
        <end position="24"/>
    </location>
</feature>
<keyword evidence="4" id="KW-1185">Reference proteome</keyword>
<feature type="domain" description="Thioredoxin" evidence="2">
    <location>
        <begin position="14"/>
        <end position="143"/>
    </location>
</feature>
<dbReference type="EMBL" id="GG663735">
    <property type="protein sequence ID" value="EEH60865.1"/>
    <property type="molecule type" value="Genomic_DNA"/>
</dbReference>
<dbReference type="STRING" id="564608.C1MI64"/>
<protein>
    <submittedName>
        <fullName evidence="3">Predicted protein</fullName>
    </submittedName>
</protein>
<dbReference type="SUPFAM" id="SSF52833">
    <property type="entry name" value="Thioredoxin-like"/>
    <property type="match status" value="1"/>
</dbReference>
<proteinExistence type="predicted"/>
<dbReference type="Pfam" id="PF00085">
    <property type="entry name" value="Thioredoxin"/>
    <property type="match status" value="1"/>
</dbReference>
<dbReference type="OMA" id="DDAWIVE"/>
<dbReference type="Gene3D" id="3.40.30.10">
    <property type="entry name" value="Glutaredoxin"/>
    <property type="match status" value="1"/>
</dbReference>
<dbReference type="Proteomes" id="UP000001876">
    <property type="component" value="Unassembled WGS sequence"/>
</dbReference>
<feature type="chain" id="PRO_5002910471" evidence="1">
    <location>
        <begin position="25"/>
        <end position="162"/>
    </location>
</feature>
<reference evidence="3 4" key="1">
    <citation type="journal article" date="2009" name="Science">
        <title>Green evolution and dynamic adaptations revealed by genomes of the marine picoeukaryotes Micromonas.</title>
        <authorList>
            <person name="Worden A.Z."/>
            <person name="Lee J.H."/>
            <person name="Mock T."/>
            <person name="Rouze P."/>
            <person name="Simmons M.P."/>
            <person name="Aerts A.L."/>
            <person name="Allen A.E."/>
            <person name="Cuvelier M.L."/>
            <person name="Derelle E."/>
            <person name="Everett M.V."/>
            <person name="Foulon E."/>
            <person name="Grimwood J."/>
            <person name="Gundlach H."/>
            <person name="Henrissat B."/>
            <person name="Napoli C."/>
            <person name="McDonald S.M."/>
            <person name="Parker M.S."/>
            <person name="Rombauts S."/>
            <person name="Salamov A."/>
            <person name="Von Dassow P."/>
            <person name="Badger J.H."/>
            <person name="Coutinho P.M."/>
            <person name="Demir E."/>
            <person name="Dubchak I."/>
            <person name="Gentemann C."/>
            <person name="Eikrem W."/>
            <person name="Gready J.E."/>
            <person name="John U."/>
            <person name="Lanier W."/>
            <person name="Lindquist E.A."/>
            <person name="Lucas S."/>
            <person name="Mayer K.F."/>
            <person name="Moreau H."/>
            <person name="Not F."/>
            <person name="Otillar R."/>
            <person name="Panaud O."/>
            <person name="Pangilinan J."/>
            <person name="Paulsen I."/>
            <person name="Piegu B."/>
            <person name="Poliakov A."/>
            <person name="Robbens S."/>
            <person name="Schmutz J."/>
            <person name="Toulza E."/>
            <person name="Wyss T."/>
            <person name="Zelensky A."/>
            <person name="Zhou K."/>
            <person name="Armbrust E.V."/>
            <person name="Bhattacharya D."/>
            <person name="Goodenough U.W."/>
            <person name="Van de Peer Y."/>
            <person name="Grigoriev I.V."/>
        </authorList>
    </citation>
    <scope>NUCLEOTIDE SEQUENCE [LARGE SCALE GENOMIC DNA]</scope>
    <source>
        <strain evidence="3 4">CCMP1545</strain>
    </source>
</reference>
<dbReference type="InterPro" id="IPR036249">
    <property type="entry name" value="Thioredoxin-like_sf"/>
</dbReference>
<dbReference type="GeneID" id="9680933"/>
<evidence type="ECO:0000259" key="2">
    <source>
        <dbReference type="PROSITE" id="PS51352"/>
    </source>
</evidence>
<accession>C1MI64</accession>
<dbReference type="KEGG" id="mpp:MICPUCDRAFT_50451"/>
<evidence type="ECO:0000313" key="4">
    <source>
        <dbReference type="Proteomes" id="UP000001876"/>
    </source>
</evidence>
<organism evidence="4">
    <name type="scientific">Micromonas pusilla (strain CCMP1545)</name>
    <name type="common">Picoplanktonic green alga</name>
    <dbReference type="NCBI Taxonomy" id="564608"/>
    <lineage>
        <taxon>Eukaryota</taxon>
        <taxon>Viridiplantae</taxon>
        <taxon>Chlorophyta</taxon>
        <taxon>Mamiellophyceae</taxon>
        <taxon>Mamiellales</taxon>
        <taxon>Mamiellaceae</taxon>
        <taxon>Micromonas</taxon>
    </lineage>
</organism>
<dbReference type="RefSeq" id="XP_003055613.1">
    <property type="nucleotide sequence ID" value="XM_003055567.1"/>
</dbReference>
<dbReference type="PROSITE" id="PS51352">
    <property type="entry name" value="THIOREDOXIN_2"/>
    <property type="match status" value="1"/>
</dbReference>
<keyword evidence="1" id="KW-0732">Signal</keyword>
<evidence type="ECO:0000313" key="3">
    <source>
        <dbReference type="EMBL" id="EEH60865.1"/>
    </source>
</evidence>
<evidence type="ECO:0000256" key="1">
    <source>
        <dbReference type="SAM" id="SignalP"/>
    </source>
</evidence>
<dbReference type="AlphaFoldDB" id="C1MI64"/>